<evidence type="ECO:0000313" key="6">
    <source>
        <dbReference type="Proteomes" id="UP000038204"/>
    </source>
</evidence>
<organism evidence="5 6">
    <name type="scientific">Yersinia similis</name>
    <dbReference type="NCBI Taxonomy" id="367190"/>
    <lineage>
        <taxon>Bacteria</taxon>
        <taxon>Pseudomonadati</taxon>
        <taxon>Pseudomonadota</taxon>
        <taxon>Gammaproteobacteria</taxon>
        <taxon>Enterobacterales</taxon>
        <taxon>Yersiniaceae</taxon>
        <taxon>Yersinia</taxon>
    </lineage>
</organism>
<dbReference type="InterPro" id="IPR024457">
    <property type="entry name" value="Putative_integrase_N"/>
</dbReference>
<dbReference type="Pfam" id="PF12834">
    <property type="entry name" value="Phage_int_SAM_2"/>
    <property type="match status" value="1"/>
</dbReference>
<dbReference type="InterPro" id="IPR044068">
    <property type="entry name" value="CB"/>
</dbReference>
<proteinExistence type="predicted"/>
<reference evidence="5 6" key="1">
    <citation type="submission" date="2015-03" db="EMBL/GenBank/DDBJ databases">
        <authorList>
            <person name="Murphy D."/>
        </authorList>
    </citation>
    <scope>NUCLEOTIDE SEQUENCE [LARGE SCALE GENOMIC DNA]</scope>
    <source>
        <strain evidence="5 6">Y233</strain>
    </source>
</reference>
<keyword evidence="1" id="KW-0229">DNA integration</keyword>
<dbReference type="InterPro" id="IPR013762">
    <property type="entry name" value="Integrase-like_cat_sf"/>
</dbReference>
<dbReference type="EMBL" id="CQBK01000032">
    <property type="protein sequence ID" value="CNI46823.1"/>
    <property type="molecule type" value="Genomic_DNA"/>
</dbReference>
<dbReference type="GO" id="GO:0015074">
    <property type="term" value="P:DNA integration"/>
    <property type="evidence" value="ECO:0007669"/>
    <property type="project" value="UniProtKB-KW"/>
</dbReference>
<sequence length="298" mass="33214">MSRANKQLSKQLITLARQSGGSFKTVADRARIACRLAATMLTLNIQIRDVSHIKTNHIELYIKSRQSNNILKRTMQNEMAAIRSILTTAGRTKLADPDHERLSNSALGLSGASREGAKVAISDERYRAALRHVCDKDEGVAIAMQLARHLGLRTEEAVQSAKSLKTWQRALQRGDERIRVVFGTKGGRPRETTIINRNTLIPVVNAAIKYTDKYNGRLINKPGLHSAIDRYRNILKGAGLTGKESPHSLRYAYSKDASEYHMRQGLSRKEAEAMVSMDLGHGDGRGHYIARVYNRVGE</sequence>
<dbReference type="Pfam" id="PF12835">
    <property type="entry name" value="Integrase_1"/>
    <property type="match status" value="1"/>
</dbReference>
<dbReference type="InterPro" id="IPR024456">
    <property type="entry name" value="Integrase_catalytic_putative"/>
</dbReference>
<dbReference type="GO" id="GO:0006310">
    <property type="term" value="P:DNA recombination"/>
    <property type="evidence" value="ECO:0007669"/>
    <property type="project" value="UniProtKB-KW"/>
</dbReference>
<keyword evidence="2" id="KW-0233">DNA recombination</keyword>
<dbReference type="AlphaFoldDB" id="A0A0T9R665"/>
<evidence type="ECO:0000313" key="5">
    <source>
        <dbReference type="EMBL" id="CNI46823.1"/>
    </source>
</evidence>
<evidence type="ECO:0000256" key="2">
    <source>
        <dbReference type="ARBA" id="ARBA00023172"/>
    </source>
</evidence>
<evidence type="ECO:0000256" key="3">
    <source>
        <dbReference type="PROSITE-ProRule" id="PRU01248"/>
    </source>
</evidence>
<protein>
    <submittedName>
        <fullName evidence="5">DNA-binding prophage protein</fullName>
    </submittedName>
</protein>
<dbReference type="SUPFAM" id="SSF56349">
    <property type="entry name" value="DNA breaking-rejoining enzymes"/>
    <property type="match status" value="1"/>
</dbReference>
<dbReference type="PROSITE" id="PS51900">
    <property type="entry name" value="CB"/>
    <property type="match status" value="1"/>
</dbReference>
<name>A0A0T9R665_9GAMM</name>
<dbReference type="Proteomes" id="UP000038204">
    <property type="component" value="Unassembled WGS sequence"/>
</dbReference>
<dbReference type="InterPro" id="IPR011010">
    <property type="entry name" value="DNA_brk_join_enz"/>
</dbReference>
<gene>
    <name evidence="5" type="ORF">ERS008667_03477</name>
</gene>
<evidence type="ECO:0000259" key="4">
    <source>
        <dbReference type="PROSITE" id="PS51900"/>
    </source>
</evidence>
<feature type="domain" description="Core-binding (CB)" evidence="4">
    <location>
        <begin position="1"/>
        <end position="90"/>
    </location>
</feature>
<evidence type="ECO:0000256" key="1">
    <source>
        <dbReference type="ARBA" id="ARBA00022908"/>
    </source>
</evidence>
<dbReference type="RefSeq" id="WP_049600854.1">
    <property type="nucleotide sequence ID" value="NZ_CABIHS010000357.1"/>
</dbReference>
<accession>A0A0T9R665</accession>
<dbReference type="GO" id="GO:0003677">
    <property type="term" value="F:DNA binding"/>
    <property type="evidence" value="ECO:0007669"/>
    <property type="project" value="UniProtKB-UniRule"/>
</dbReference>
<keyword evidence="3 5" id="KW-0238">DNA-binding</keyword>
<dbReference type="Gene3D" id="1.10.443.10">
    <property type="entry name" value="Intergrase catalytic core"/>
    <property type="match status" value="1"/>
</dbReference>